<feature type="compositionally biased region" description="Polar residues" evidence="1">
    <location>
        <begin position="484"/>
        <end position="500"/>
    </location>
</feature>
<protein>
    <submittedName>
        <fullName evidence="2">Uncharacterized protein</fullName>
    </submittedName>
</protein>
<feature type="region of interest" description="Disordered" evidence="1">
    <location>
        <begin position="39"/>
        <end position="69"/>
    </location>
</feature>
<feature type="region of interest" description="Disordered" evidence="1">
    <location>
        <begin position="939"/>
        <end position="958"/>
    </location>
</feature>
<feature type="compositionally biased region" description="Pro residues" evidence="1">
    <location>
        <begin position="466"/>
        <end position="476"/>
    </location>
</feature>
<evidence type="ECO:0000313" key="2">
    <source>
        <dbReference type="EMBL" id="WAQ84720.1"/>
    </source>
</evidence>
<sequence>MKDEMDFARKRPRVAPVKLPPVCARPHWIVERHLNKDKTYHEMMRKGQQSNASGLPTSPTQESMRSSPQLADTLGEVADFPAPVQPAKPPEPMILTDMAGSNSPRANDWEDLIDWDGPDLELLAPQPTHQAILADPPAPATLPAHNLLDLIDWDGPDLESLAPQPTQQAILADPPAPATLPAQNFSDLIGWDGTNSESIPNPNHPPIPVNRRKACMIDLDGDDLESDEMDFTRKRPRIAPVKLPPVCARPHWIVRRQLKNEKVPQSPQSQHVEAPAQPATLPARDLTQDSSRVNKDPILEPDNGSASVNPREEPPLLQAPSTGCGPKMTDNLGPLIDYGSDEQIPAPLMAPKNKGLPQQPDHCSEIQLSDLSAGPRHCPDRSVKEILSLCAEVHPSESLSAGPSHHPTRPVKPLGDCPLPLNDRTSTSATPLRATEEQSPLPVTICTATPERTRNSPPEILSTAAPPSPYPEPTLSPDPEHPLSSPQPNNQYLHQTQLNEPSPMPSPSPSLGSEPQIQTGSAEPAPVPPVDCNNQSSDEGGSGAAPCLGKRIHHDLEDDDPTDVRAKRRRNTTARSPLPLPSKDRPRPRKRIIITASDEEEEIPNFCPEVESQGGTGRDLLDDQAAPEPPSEVGGRPPPDTSSTPAINPRWRKNPDKMTMVQIKADLDEYKVKYLKRERKPQLTKRWKDLAFVQSELERWRGADPRPKNQVPPSGNTTQNHTPGNQDVALNTDLSAAGPRVDQVDDLIRLSPEPRAPVNNGNSIAATVDSFRTPARPVAETSGSRAAGQWNEGVFDAMHAMDEDTPDTGNPSMTLEMIHALKSFTHSSREWASSIARRMETIAGGVSAIQSAVGAAPLSSASRHPSTSRRRRRQSRPADMSDNESTTGEGSNIFLPTRDMMAEIRVHCACLFGKSAQEGTFPPPATEEERRRWIVTTMDDSYSDSDSGDSQHLSDDPMDVDVAEDLDTNTDPVFPFPDGPGHKHVSPQGVRIIWNMMRRAGVKSFRPDLSEAFTSPTNTFLWNLAVKTFIKLVESGEYKRFPRDLCNEEILRDWRVALILERPILAPILPVIDACCSDDETEDEDPPALLAINSNRKCKVKSYVVKELPWRHPRIGRMMIELDRIREQSGAQSVCSRRHPINPKSSHIKAVSGLPIGCYNANWLQTLTPYEMNKLKHTLTPVVNQYVGLLQSL</sequence>
<proteinExistence type="predicted"/>
<feature type="region of interest" description="Disordered" evidence="1">
    <location>
        <begin position="698"/>
        <end position="730"/>
    </location>
</feature>
<dbReference type="RefSeq" id="XP_053020275.1">
    <property type="nucleotide sequence ID" value="XM_053169038.1"/>
</dbReference>
<keyword evidence="3" id="KW-1185">Reference proteome</keyword>
<feature type="compositionally biased region" description="Basic and acidic residues" evidence="1">
    <location>
        <begin position="698"/>
        <end position="707"/>
    </location>
</feature>
<dbReference type="Proteomes" id="UP001164743">
    <property type="component" value="Chromosome 5A"/>
</dbReference>
<name>A0ABY7CJ05_9BASI</name>
<feature type="region of interest" description="Disordered" evidence="1">
    <location>
        <begin position="395"/>
        <end position="654"/>
    </location>
</feature>
<accession>A0ABY7CJ05</accession>
<dbReference type="GeneID" id="77809933"/>
<dbReference type="EMBL" id="CP110425">
    <property type="protein sequence ID" value="WAQ84720.1"/>
    <property type="molecule type" value="Genomic_DNA"/>
</dbReference>
<feature type="region of interest" description="Disordered" evidence="1">
    <location>
        <begin position="853"/>
        <end position="894"/>
    </location>
</feature>
<evidence type="ECO:0000256" key="1">
    <source>
        <dbReference type="SAM" id="MobiDB-lite"/>
    </source>
</evidence>
<feature type="compositionally biased region" description="Polar residues" evidence="1">
    <location>
        <begin position="47"/>
        <end position="69"/>
    </location>
</feature>
<feature type="region of interest" description="Disordered" evidence="1">
    <location>
        <begin position="260"/>
        <end position="330"/>
    </location>
</feature>
<feature type="compositionally biased region" description="Basic residues" evidence="1">
    <location>
        <begin position="866"/>
        <end position="875"/>
    </location>
</feature>
<organism evidence="2 3">
    <name type="scientific">Puccinia triticina</name>
    <dbReference type="NCBI Taxonomy" id="208348"/>
    <lineage>
        <taxon>Eukaryota</taxon>
        <taxon>Fungi</taxon>
        <taxon>Dikarya</taxon>
        <taxon>Basidiomycota</taxon>
        <taxon>Pucciniomycotina</taxon>
        <taxon>Pucciniomycetes</taxon>
        <taxon>Pucciniales</taxon>
        <taxon>Pucciniaceae</taxon>
        <taxon>Puccinia</taxon>
    </lineage>
</organism>
<feature type="compositionally biased region" description="Polar residues" evidence="1">
    <location>
        <begin position="711"/>
        <end position="730"/>
    </location>
</feature>
<gene>
    <name evidence="2" type="ORF">PtA15_5A293</name>
</gene>
<reference evidence="2" key="1">
    <citation type="submission" date="2022-10" db="EMBL/GenBank/DDBJ databases">
        <title>Puccinia triticina Genome sequencing and assembly.</title>
        <authorList>
            <person name="Li C."/>
        </authorList>
    </citation>
    <scope>NUCLEOTIDE SEQUENCE</scope>
    <source>
        <strain evidence="2">Pt15</strain>
    </source>
</reference>
<evidence type="ECO:0000313" key="3">
    <source>
        <dbReference type="Proteomes" id="UP001164743"/>
    </source>
</evidence>